<dbReference type="PANTHER" id="PTHR45526:SF1">
    <property type="entry name" value="TRANSCRIPTIONAL REGULATORY PROTEIN DCUR-RELATED"/>
    <property type="match status" value="1"/>
</dbReference>
<evidence type="ECO:0000256" key="4">
    <source>
        <dbReference type="ARBA" id="ARBA00023012"/>
    </source>
</evidence>
<dbReference type="InterPro" id="IPR011006">
    <property type="entry name" value="CheY-like_superfamily"/>
</dbReference>
<dbReference type="InterPro" id="IPR048714">
    <property type="entry name" value="DpiA-like_HTH"/>
</dbReference>
<dbReference type="FunCoup" id="D4H812">
    <property type="interactions" value="132"/>
</dbReference>
<feature type="modified residue" description="4-aspartylphosphate" evidence="10">
    <location>
        <position position="54"/>
    </location>
</feature>
<accession>D4H812</accession>
<dbReference type="STRING" id="522772.Dacet_1391"/>
<dbReference type="InterPro" id="IPR051271">
    <property type="entry name" value="2C-system_Tx_regulators"/>
</dbReference>
<dbReference type="eggNOG" id="COG4565">
    <property type="taxonomic scope" value="Bacteria"/>
</dbReference>
<dbReference type="SMART" id="SM00448">
    <property type="entry name" value="REC"/>
    <property type="match status" value="1"/>
</dbReference>
<keyword evidence="6 9" id="KW-0238">DNA-binding</keyword>
<dbReference type="SUPFAM" id="SSF46785">
    <property type="entry name" value="Winged helix' DNA-binding domain"/>
    <property type="match status" value="1"/>
</dbReference>
<dbReference type="GO" id="GO:0005737">
    <property type="term" value="C:cytoplasm"/>
    <property type="evidence" value="ECO:0007669"/>
    <property type="project" value="UniProtKB-SubCell"/>
</dbReference>
<gene>
    <name evidence="12" type="ordered locus">Dacet_1391</name>
</gene>
<keyword evidence="3 10" id="KW-0597">Phosphoprotein</keyword>
<evidence type="ECO:0000256" key="6">
    <source>
        <dbReference type="ARBA" id="ARBA00023125"/>
    </source>
</evidence>
<keyword evidence="5 9" id="KW-0805">Transcription regulation</keyword>
<keyword evidence="2 9" id="KW-0963">Cytoplasm</keyword>
<sequence length="228" mass="25822">MIKVLIVEDDVNIANLHRRFTEKVEGFDVVGIANGLADAFEMTEILKPELVLLDMYFPEGSGMDFLWKIRSSGILTDIILITAARDVSVLQEAVRGGAFDYIVKPVVFERFNKSLNRFKDYLKEIRCEKTLEQNDIDSLLDRHSEAVINTQNMPKGIDPITLKKIISVFEKKHEAMSSDEVGRYIGASRNTARRYLEYLTGAGILTVDIDYGTVGRPEKRFKLVSDTP</sequence>
<dbReference type="KEGG" id="dap:Dacet_1391"/>
<dbReference type="InParanoid" id="D4H812"/>
<evidence type="ECO:0000313" key="13">
    <source>
        <dbReference type="Proteomes" id="UP000002012"/>
    </source>
</evidence>
<dbReference type="HOGENOM" id="CLU_000445_39_0_0"/>
<dbReference type="RefSeq" id="WP_013010682.1">
    <property type="nucleotide sequence ID" value="NC_013943.1"/>
</dbReference>
<dbReference type="Pfam" id="PF20714">
    <property type="entry name" value="HTH_64"/>
    <property type="match status" value="1"/>
</dbReference>
<keyword evidence="13" id="KW-1185">Reference proteome</keyword>
<dbReference type="InterPro" id="IPR001789">
    <property type="entry name" value="Sig_transdc_resp-reg_receiver"/>
</dbReference>
<comment type="subcellular location">
    <subcellularLocation>
        <location evidence="1 9">Cytoplasm</location>
    </subcellularLocation>
</comment>
<reference evidence="12 13" key="1">
    <citation type="journal article" date="2010" name="Stand. Genomic Sci.">
        <title>Complete genome sequence of Denitrovibrio acetiphilus type strain (N2460).</title>
        <authorList>
            <person name="Kiss H."/>
            <person name="Lang E."/>
            <person name="Lapidus A."/>
            <person name="Copeland A."/>
            <person name="Nolan M."/>
            <person name="Glavina Del Rio T."/>
            <person name="Chen F."/>
            <person name="Lucas S."/>
            <person name="Tice H."/>
            <person name="Cheng J.F."/>
            <person name="Han C."/>
            <person name="Goodwin L."/>
            <person name="Pitluck S."/>
            <person name="Liolios K."/>
            <person name="Pati A."/>
            <person name="Ivanova N."/>
            <person name="Mavromatis K."/>
            <person name="Chen A."/>
            <person name="Palaniappan K."/>
            <person name="Land M."/>
            <person name="Hauser L."/>
            <person name="Chang Y.J."/>
            <person name="Jeffries C.D."/>
            <person name="Detter J.C."/>
            <person name="Brettin T."/>
            <person name="Spring S."/>
            <person name="Rohde M."/>
            <person name="Goker M."/>
            <person name="Woyke T."/>
            <person name="Bristow J."/>
            <person name="Eisen J.A."/>
            <person name="Markowitz V."/>
            <person name="Hugenholtz P."/>
            <person name="Kyrpides N.C."/>
            <person name="Klenk H.P."/>
        </authorList>
    </citation>
    <scope>NUCLEOTIDE SEQUENCE [LARGE SCALE GENOMIC DNA]</scope>
    <source>
        <strain evidence="13">DSM 12809 / NBRC 114555 / N2460</strain>
    </source>
</reference>
<feature type="domain" description="Response regulatory" evidence="11">
    <location>
        <begin position="3"/>
        <end position="119"/>
    </location>
</feature>
<dbReference type="GO" id="GO:0003700">
    <property type="term" value="F:DNA-binding transcription factor activity"/>
    <property type="evidence" value="ECO:0007669"/>
    <property type="project" value="InterPro"/>
</dbReference>
<dbReference type="PIRSF" id="PIRSF006171">
    <property type="entry name" value="RR_citrat_malat"/>
    <property type="match status" value="1"/>
</dbReference>
<evidence type="ECO:0000256" key="1">
    <source>
        <dbReference type="ARBA" id="ARBA00004496"/>
    </source>
</evidence>
<dbReference type="EMBL" id="CP001968">
    <property type="protein sequence ID" value="ADD68161.1"/>
    <property type="molecule type" value="Genomic_DNA"/>
</dbReference>
<keyword evidence="4 9" id="KW-0902">Two-component regulatory system</keyword>
<dbReference type="GO" id="GO:0000156">
    <property type="term" value="F:phosphorelay response regulator activity"/>
    <property type="evidence" value="ECO:0007669"/>
    <property type="project" value="TreeGrafter"/>
</dbReference>
<dbReference type="AlphaFoldDB" id="D4H812"/>
<evidence type="ECO:0000256" key="9">
    <source>
        <dbReference type="PIRNR" id="PIRNR006171"/>
    </source>
</evidence>
<proteinExistence type="predicted"/>
<dbReference type="CDD" id="cd19925">
    <property type="entry name" value="REC_citrate_TCS"/>
    <property type="match status" value="1"/>
</dbReference>
<organism evidence="12 13">
    <name type="scientific">Denitrovibrio acetiphilus (strain DSM 12809 / NBRC 114555 / N2460)</name>
    <dbReference type="NCBI Taxonomy" id="522772"/>
    <lineage>
        <taxon>Bacteria</taxon>
        <taxon>Pseudomonadati</taxon>
        <taxon>Deferribacterota</taxon>
        <taxon>Deferribacteres</taxon>
        <taxon>Deferribacterales</taxon>
        <taxon>Geovibrionaceae</taxon>
        <taxon>Denitrovibrio</taxon>
    </lineage>
</organism>
<keyword evidence="7 9" id="KW-0010">Activator</keyword>
<evidence type="ECO:0000256" key="8">
    <source>
        <dbReference type="ARBA" id="ARBA00023163"/>
    </source>
</evidence>
<evidence type="ECO:0000256" key="10">
    <source>
        <dbReference type="PROSITE-ProRule" id="PRU00169"/>
    </source>
</evidence>
<dbReference type="InterPro" id="IPR024187">
    <property type="entry name" value="Sig_transdc_resp-reg_cit/mal"/>
</dbReference>
<keyword evidence="8 9" id="KW-0804">Transcription</keyword>
<evidence type="ECO:0000256" key="7">
    <source>
        <dbReference type="ARBA" id="ARBA00023159"/>
    </source>
</evidence>
<dbReference type="PANTHER" id="PTHR45526">
    <property type="entry name" value="TRANSCRIPTIONAL REGULATORY PROTEIN DPIA"/>
    <property type="match status" value="1"/>
</dbReference>
<dbReference type="GO" id="GO:0003677">
    <property type="term" value="F:DNA binding"/>
    <property type="evidence" value="ECO:0007669"/>
    <property type="project" value="UniProtKB-KW"/>
</dbReference>
<dbReference type="PROSITE" id="PS50110">
    <property type="entry name" value="RESPONSE_REGULATORY"/>
    <property type="match status" value="1"/>
</dbReference>
<evidence type="ECO:0000313" key="12">
    <source>
        <dbReference type="EMBL" id="ADD68161.1"/>
    </source>
</evidence>
<name>D4H812_DENA2</name>
<dbReference type="SUPFAM" id="SSF52172">
    <property type="entry name" value="CheY-like"/>
    <property type="match status" value="1"/>
</dbReference>
<evidence type="ECO:0000259" key="11">
    <source>
        <dbReference type="PROSITE" id="PS50110"/>
    </source>
</evidence>
<dbReference type="Proteomes" id="UP000002012">
    <property type="component" value="Chromosome"/>
</dbReference>
<dbReference type="OrthoDB" id="9759232at2"/>
<evidence type="ECO:0000256" key="2">
    <source>
        <dbReference type="ARBA" id="ARBA00022490"/>
    </source>
</evidence>
<dbReference type="InterPro" id="IPR036390">
    <property type="entry name" value="WH_DNA-bd_sf"/>
</dbReference>
<dbReference type="PaxDb" id="522772-Dacet_1391"/>
<dbReference type="Pfam" id="PF00072">
    <property type="entry name" value="Response_reg"/>
    <property type="match status" value="1"/>
</dbReference>
<evidence type="ECO:0000256" key="3">
    <source>
        <dbReference type="ARBA" id="ARBA00022553"/>
    </source>
</evidence>
<evidence type="ECO:0000256" key="5">
    <source>
        <dbReference type="ARBA" id="ARBA00023015"/>
    </source>
</evidence>
<protein>
    <recommendedName>
        <fullName evidence="9">Transcriptional regulatory protein</fullName>
    </recommendedName>
</protein>
<dbReference type="Gene3D" id="3.40.50.2300">
    <property type="match status" value="1"/>
</dbReference>